<organism evidence="1 2">
    <name type="scientific">Polyporus arcularius HHB13444</name>
    <dbReference type="NCBI Taxonomy" id="1314778"/>
    <lineage>
        <taxon>Eukaryota</taxon>
        <taxon>Fungi</taxon>
        <taxon>Dikarya</taxon>
        <taxon>Basidiomycota</taxon>
        <taxon>Agaricomycotina</taxon>
        <taxon>Agaricomycetes</taxon>
        <taxon>Polyporales</taxon>
        <taxon>Polyporaceae</taxon>
        <taxon>Polyporus</taxon>
    </lineage>
</organism>
<gene>
    <name evidence="1" type="ORF">K466DRAFT_590153</name>
</gene>
<dbReference type="AlphaFoldDB" id="A0A5C3PAR3"/>
<dbReference type="EMBL" id="ML211437">
    <property type="protein sequence ID" value="TFK82923.1"/>
    <property type="molecule type" value="Genomic_DNA"/>
</dbReference>
<reference evidence="1 2" key="1">
    <citation type="journal article" date="2019" name="Nat. Ecol. Evol.">
        <title>Megaphylogeny resolves global patterns of mushroom evolution.</title>
        <authorList>
            <person name="Varga T."/>
            <person name="Krizsan K."/>
            <person name="Foldi C."/>
            <person name="Dima B."/>
            <person name="Sanchez-Garcia M."/>
            <person name="Sanchez-Ramirez S."/>
            <person name="Szollosi G.J."/>
            <person name="Szarkandi J.G."/>
            <person name="Papp V."/>
            <person name="Albert L."/>
            <person name="Andreopoulos W."/>
            <person name="Angelini C."/>
            <person name="Antonin V."/>
            <person name="Barry K.W."/>
            <person name="Bougher N.L."/>
            <person name="Buchanan P."/>
            <person name="Buyck B."/>
            <person name="Bense V."/>
            <person name="Catcheside P."/>
            <person name="Chovatia M."/>
            <person name="Cooper J."/>
            <person name="Damon W."/>
            <person name="Desjardin D."/>
            <person name="Finy P."/>
            <person name="Geml J."/>
            <person name="Haridas S."/>
            <person name="Hughes K."/>
            <person name="Justo A."/>
            <person name="Karasinski D."/>
            <person name="Kautmanova I."/>
            <person name="Kiss B."/>
            <person name="Kocsube S."/>
            <person name="Kotiranta H."/>
            <person name="LaButti K.M."/>
            <person name="Lechner B.E."/>
            <person name="Liimatainen K."/>
            <person name="Lipzen A."/>
            <person name="Lukacs Z."/>
            <person name="Mihaltcheva S."/>
            <person name="Morgado L.N."/>
            <person name="Niskanen T."/>
            <person name="Noordeloos M.E."/>
            <person name="Ohm R.A."/>
            <person name="Ortiz-Santana B."/>
            <person name="Ovrebo C."/>
            <person name="Racz N."/>
            <person name="Riley R."/>
            <person name="Savchenko A."/>
            <person name="Shiryaev A."/>
            <person name="Soop K."/>
            <person name="Spirin V."/>
            <person name="Szebenyi C."/>
            <person name="Tomsovsky M."/>
            <person name="Tulloss R.E."/>
            <person name="Uehling J."/>
            <person name="Grigoriev I.V."/>
            <person name="Vagvolgyi C."/>
            <person name="Papp T."/>
            <person name="Martin F.M."/>
            <person name="Miettinen O."/>
            <person name="Hibbett D.S."/>
            <person name="Nagy L.G."/>
        </authorList>
    </citation>
    <scope>NUCLEOTIDE SEQUENCE [LARGE SCALE GENOMIC DNA]</scope>
    <source>
        <strain evidence="1 2">HHB13444</strain>
    </source>
</reference>
<dbReference type="Proteomes" id="UP000308197">
    <property type="component" value="Unassembled WGS sequence"/>
</dbReference>
<accession>A0A5C3PAR3</accession>
<protein>
    <submittedName>
        <fullName evidence="1">Uncharacterized protein</fullName>
    </submittedName>
</protein>
<proteinExistence type="predicted"/>
<sequence length="76" mass="8689">MLLRITEIIVLPLRPEEGRQPRFQCYVAQTPHRDNAPSTSTLQAVRRAWKHAVHIHPKPMLTRAVPGHQARHSAGR</sequence>
<name>A0A5C3PAR3_9APHY</name>
<dbReference type="InParanoid" id="A0A5C3PAR3"/>
<keyword evidence="2" id="KW-1185">Reference proteome</keyword>
<evidence type="ECO:0000313" key="1">
    <source>
        <dbReference type="EMBL" id="TFK82923.1"/>
    </source>
</evidence>
<evidence type="ECO:0000313" key="2">
    <source>
        <dbReference type="Proteomes" id="UP000308197"/>
    </source>
</evidence>